<dbReference type="EMBL" id="CAFBIY010000033">
    <property type="protein sequence ID" value="CAB4849054.1"/>
    <property type="molecule type" value="Genomic_DNA"/>
</dbReference>
<feature type="domain" description="HpcH/HpaI aldolase/citrate lyase" evidence="4">
    <location>
        <begin position="17"/>
        <end position="242"/>
    </location>
</feature>
<dbReference type="InterPro" id="IPR005000">
    <property type="entry name" value="Aldolase/citrate-lyase_domain"/>
</dbReference>
<dbReference type="AlphaFoldDB" id="A0A6J6YQA4"/>
<dbReference type="PANTHER" id="PTHR30502:SF0">
    <property type="entry name" value="PHOSPHOENOLPYRUVATE CARBOXYLASE FAMILY PROTEIN"/>
    <property type="match status" value="1"/>
</dbReference>
<dbReference type="EMBL" id="CAESGF010000001">
    <property type="protein sequence ID" value="CAB4362338.1"/>
    <property type="molecule type" value="Genomic_DNA"/>
</dbReference>
<proteinExistence type="inferred from homology"/>
<reference evidence="7" key="1">
    <citation type="submission" date="2020-05" db="EMBL/GenBank/DDBJ databases">
        <authorList>
            <person name="Chiriac C."/>
            <person name="Salcher M."/>
            <person name="Ghai R."/>
            <person name="Kavagutti S V."/>
        </authorList>
    </citation>
    <scope>NUCLEOTIDE SEQUENCE</scope>
</reference>
<organism evidence="7">
    <name type="scientific">freshwater metagenome</name>
    <dbReference type="NCBI Taxonomy" id="449393"/>
    <lineage>
        <taxon>unclassified sequences</taxon>
        <taxon>metagenomes</taxon>
        <taxon>ecological metagenomes</taxon>
    </lineage>
</organism>
<keyword evidence="2" id="KW-0479">Metal-binding</keyword>
<dbReference type="InterPro" id="IPR040442">
    <property type="entry name" value="Pyrv_kinase-like_dom_sf"/>
</dbReference>
<keyword evidence="3" id="KW-0456">Lyase</keyword>
<evidence type="ECO:0000313" key="6">
    <source>
        <dbReference type="EMBL" id="CAB4714354.1"/>
    </source>
</evidence>
<dbReference type="PANTHER" id="PTHR30502">
    <property type="entry name" value="2-KETO-3-DEOXY-L-RHAMNONATE ALDOLASE"/>
    <property type="match status" value="1"/>
</dbReference>
<dbReference type="EMBL" id="CAEZYF010000004">
    <property type="protein sequence ID" value="CAB4714354.1"/>
    <property type="molecule type" value="Genomic_DNA"/>
</dbReference>
<dbReference type="SUPFAM" id="SSF51621">
    <property type="entry name" value="Phosphoenolpyruvate/pyruvate domain"/>
    <property type="match status" value="1"/>
</dbReference>
<dbReference type="InterPro" id="IPR015813">
    <property type="entry name" value="Pyrv/PenolPyrv_kinase-like_dom"/>
</dbReference>
<comment type="similarity">
    <text evidence="1">Belongs to the HpcH/HpaI aldolase family.</text>
</comment>
<accession>A0A6J6YQA4</accession>
<dbReference type="Pfam" id="PF03328">
    <property type="entry name" value="HpcH_HpaI"/>
    <property type="match status" value="1"/>
</dbReference>
<evidence type="ECO:0000313" key="7">
    <source>
        <dbReference type="EMBL" id="CAB4811622.1"/>
    </source>
</evidence>
<sequence length="258" mass="26898">MNNPASLKHRLRSGRAQYGMWVASGDPVAAEICAASGLDLLAIDTEHAPNDLRSVLAQLQAMSGYPVAPVVRPAAADTVLFKQYLDIGVINFLVPMIDSVEAAELVVRAVRYPPRGVRGIGASLARSARWGLDTHYYSHADDDITVIVQVEHINAIPHLADIAAVDGIDAVYIGPADLAGSMGLLGGSSHPEVIATVEAAIRTIAATGKAAGVNTFDEALAQRYAEAGATILTVGADVTLLAKGASQLAGRFIPRTGN</sequence>
<evidence type="ECO:0000259" key="4">
    <source>
        <dbReference type="Pfam" id="PF03328"/>
    </source>
</evidence>
<dbReference type="EMBL" id="CAFBOL010000011">
    <property type="protein sequence ID" value="CAB4979166.1"/>
    <property type="molecule type" value="Genomic_DNA"/>
</dbReference>
<evidence type="ECO:0000313" key="9">
    <source>
        <dbReference type="EMBL" id="CAB4914920.1"/>
    </source>
</evidence>
<evidence type="ECO:0000256" key="1">
    <source>
        <dbReference type="ARBA" id="ARBA00005568"/>
    </source>
</evidence>
<dbReference type="GO" id="GO:0016832">
    <property type="term" value="F:aldehyde-lyase activity"/>
    <property type="evidence" value="ECO:0007669"/>
    <property type="project" value="TreeGrafter"/>
</dbReference>
<evidence type="ECO:0000313" key="8">
    <source>
        <dbReference type="EMBL" id="CAB4849054.1"/>
    </source>
</evidence>
<dbReference type="EMBL" id="CAFAAV010000044">
    <property type="protein sequence ID" value="CAB4811622.1"/>
    <property type="molecule type" value="Genomic_DNA"/>
</dbReference>
<gene>
    <name evidence="6" type="ORF">UFOPK2656_00881</name>
    <name evidence="7" type="ORF">UFOPK3099_00780</name>
    <name evidence="8" type="ORF">UFOPK3267_00843</name>
    <name evidence="9" type="ORF">UFOPK3651_00464</name>
    <name evidence="10" type="ORF">UFOPK3931_00694</name>
    <name evidence="5" type="ORF">UFOPK4189_00111</name>
</gene>
<evidence type="ECO:0000256" key="3">
    <source>
        <dbReference type="ARBA" id="ARBA00023239"/>
    </source>
</evidence>
<dbReference type="EMBL" id="CAFBMT010000002">
    <property type="protein sequence ID" value="CAB4914920.1"/>
    <property type="molecule type" value="Genomic_DNA"/>
</dbReference>
<evidence type="ECO:0000313" key="10">
    <source>
        <dbReference type="EMBL" id="CAB4979166.1"/>
    </source>
</evidence>
<evidence type="ECO:0000256" key="2">
    <source>
        <dbReference type="ARBA" id="ARBA00022723"/>
    </source>
</evidence>
<protein>
    <submittedName>
        <fullName evidence="7">Unannotated protein</fullName>
    </submittedName>
</protein>
<name>A0A6J6YQA4_9ZZZZ</name>
<dbReference type="GO" id="GO:0046872">
    <property type="term" value="F:metal ion binding"/>
    <property type="evidence" value="ECO:0007669"/>
    <property type="project" value="UniProtKB-KW"/>
</dbReference>
<dbReference type="InterPro" id="IPR050251">
    <property type="entry name" value="HpcH-HpaI_aldolase"/>
</dbReference>
<evidence type="ECO:0000313" key="5">
    <source>
        <dbReference type="EMBL" id="CAB4362338.1"/>
    </source>
</evidence>
<dbReference type="Gene3D" id="3.20.20.60">
    <property type="entry name" value="Phosphoenolpyruvate-binding domains"/>
    <property type="match status" value="1"/>
</dbReference>
<dbReference type="GO" id="GO:0005737">
    <property type="term" value="C:cytoplasm"/>
    <property type="evidence" value="ECO:0007669"/>
    <property type="project" value="TreeGrafter"/>
</dbReference>